<dbReference type="InterPro" id="IPR002059">
    <property type="entry name" value="CSP_DNA-bd"/>
</dbReference>
<comment type="caution">
    <text evidence="4">The sequence shown here is derived from an EMBL/GenBank/DDBJ whole genome shotgun (WGS) entry which is preliminary data.</text>
</comment>
<feature type="region of interest" description="Disordered" evidence="1">
    <location>
        <begin position="150"/>
        <end position="180"/>
    </location>
</feature>
<reference evidence="4" key="1">
    <citation type="submission" date="2009-07" db="EMBL/GenBank/DDBJ databases">
        <authorList>
            <person name="Weinstock G."/>
            <person name="Sodergren E."/>
            <person name="Clifton S."/>
            <person name="Fulton L."/>
            <person name="Fulton B."/>
            <person name="Courtney L."/>
            <person name="Fronick C."/>
            <person name="Harrison M."/>
            <person name="Strong C."/>
            <person name="Farmer C."/>
            <person name="Delahaunty K."/>
            <person name="Markovic C."/>
            <person name="Hall O."/>
            <person name="Minx P."/>
            <person name="Tomlinson C."/>
            <person name="Mitreva M."/>
            <person name="Nelson J."/>
            <person name="Hou S."/>
            <person name="Wollam A."/>
            <person name="Pepin K.H."/>
            <person name="Johnson M."/>
            <person name="Bhonagiri V."/>
            <person name="Nash W.E."/>
            <person name="Warren W."/>
            <person name="Chinwalla A."/>
            <person name="Mardis E.R."/>
            <person name="Wilson R.K."/>
        </authorList>
    </citation>
    <scope>NUCLEOTIDE SEQUENCE [LARGE SCALE GENOMIC DNA]</scope>
    <source>
        <strain evidence="4">ATCC 29256</strain>
    </source>
</reference>
<organism evidence="4 5">
    <name type="scientific">Neisseria sicca ATCC 29256</name>
    <dbReference type="NCBI Taxonomy" id="547045"/>
    <lineage>
        <taxon>Bacteria</taxon>
        <taxon>Pseudomonadati</taxon>
        <taxon>Pseudomonadota</taxon>
        <taxon>Betaproteobacteria</taxon>
        <taxon>Neisseriales</taxon>
        <taxon>Neisseriaceae</taxon>
        <taxon>Neisseria</taxon>
    </lineage>
</organism>
<dbReference type="PROSITE" id="PS51857">
    <property type="entry name" value="CSD_2"/>
    <property type="match status" value="1"/>
</dbReference>
<dbReference type="Pfam" id="PF00313">
    <property type="entry name" value="CSD"/>
    <property type="match status" value="1"/>
</dbReference>
<dbReference type="SMART" id="SM00894">
    <property type="entry name" value="Excalibur"/>
    <property type="match status" value="1"/>
</dbReference>
<keyword evidence="5" id="KW-1185">Reference proteome</keyword>
<feature type="domain" description="CSD" evidence="3">
    <location>
        <begin position="2"/>
        <end position="67"/>
    </location>
</feature>
<keyword evidence="2" id="KW-0812">Transmembrane</keyword>
<feature type="transmembrane region" description="Helical" evidence="2">
    <location>
        <begin position="92"/>
        <end position="110"/>
    </location>
</feature>
<dbReference type="InterPro" id="IPR008613">
    <property type="entry name" value="Excalibur_Ca-bd_domain"/>
</dbReference>
<dbReference type="Proteomes" id="UP000005365">
    <property type="component" value="Unassembled WGS sequence"/>
</dbReference>
<dbReference type="RefSeq" id="WP_003757775.1">
    <property type="nucleotide sequence ID" value="NZ_ACKO02000007.1"/>
</dbReference>
<keyword evidence="4" id="KW-0238">DNA-binding</keyword>
<dbReference type="AlphaFoldDB" id="C6M4L1"/>
<protein>
    <submittedName>
        <fullName evidence="4">Cold-shock DNA-binding domain protein</fullName>
    </submittedName>
</protein>
<proteinExistence type="predicted"/>
<dbReference type="Pfam" id="PF05901">
    <property type="entry name" value="Excalibur"/>
    <property type="match status" value="1"/>
</dbReference>
<gene>
    <name evidence="4" type="ORF">NEISICOT_01457</name>
</gene>
<name>C6M4L1_NEISI</name>
<evidence type="ECO:0000313" key="4">
    <source>
        <dbReference type="EMBL" id="EET44794.1"/>
    </source>
</evidence>
<sequence length="226" mass="25754">MRYYGTITRWNDNRQFGAIREESMGTEVFAPLSAFTTLTRPPAEGQRVSFDIVKGRRGRDEAENICFSLDCVDEFDFFDTEPEPYKKTFSKLLLIIPIIALLAAGGWFGWDYWQKYQQQAQAAAAAPPKTMVEEVAAKIKAEREEWLDAVNSRGRTNAKHKSTDTQKSDHSSVSSTSKNEFKCDGRQYCSQMTSLSEAEFFVKFCPNTKMDGDHDGIPCENDSRWH</sequence>
<dbReference type="InterPro" id="IPR012340">
    <property type="entry name" value="NA-bd_OB-fold"/>
</dbReference>
<keyword evidence="2" id="KW-0472">Membrane</keyword>
<evidence type="ECO:0000313" key="5">
    <source>
        <dbReference type="Proteomes" id="UP000005365"/>
    </source>
</evidence>
<evidence type="ECO:0000256" key="1">
    <source>
        <dbReference type="SAM" id="MobiDB-lite"/>
    </source>
</evidence>
<dbReference type="Gene3D" id="2.40.50.140">
    <property type="entry name" value="Nucleic acid-binding proteins"/>
    <property type="match status" value="1"/>
</dbReference>
<dbReference type="SUPFAM" id="SSF50249">
    <property type="entry name" value="Nucleic acid-binding proteins"/>
    <property type="match status" value="1"/>
</dbReference>
<keyword evidence="2" id="KW-1133">Transmembrane helix</keyword>
<dbReference type="GO" id="GO:0003677">
    <property type="term" value="F:DNA binding"/>
    <property type="evidence" value="ECO:0007669"/>
    <property type="project" value="UniProtKB-KW"/>
</dbReference>
<accession>C6M4L1</accession>
<evidence type="ECO:0000256" key="2">
    <source>
        <dbReference type="SAM" id="Phobius"/>
    </source>
</evidence>
<dbReference type="EMBL" id="ACKO02000007">
    <property type="protein sequence ID" value="EET44794.1"/>
    <property type="molecule type" value="Genomic_DNA"/>
</dbReference>
<dbReference type="eggNOG" id="COG1278">
    <property type="taxonomic scope" value="Bacteria"/>
</dbReference>
<feature type="compositionally biased region" description="Basic and acidic residues" evidence="1">
    <location>
        <begin position="161"/>
        <end position="170"/>
    </location>
</feature>
<evidence type="ECO:0000259" key="3">
    <source>
        <dbReference type="PROSITE" id="PS51857"/>
    </source>
</evidence>